<feature type="compositionally biased region" description="Polar residues" evidence="1">
    <location>
        <begin position="239"/>
        <end position="249"/>
    </location>
</feature>
<keyword evidence="2" id="KW-0732">Signal</keyword>
<reference evidence="3 4" key="1">
    <citation type="submission" date="2015-01" db="EMBL/GenBank/DDBJ databases">
        <title>The Genome Sequence of Cladophialophora immunda CBS83496.</title>
        <authorList>
            <consortium name="The Broad Institute Genomics Platform"/>
            <person name="Cuomo C."/>
            <person name="de Hoog S."/>
            <person name="Gorbushina A."/>
            <person name="Stielow B."/>
            <person name="Teixiera M."/>
            <person name="Abouelleil A."/>
            <person name="Chapman S.B."/>
            <person name="Priest M."/>
            <person name="Young S.K."/>
            <person name="Wortman J."/>
            <person name="Nusbaum C."/>
            <person name="Birren B."/>
        </authorList>
    </citation>
    <scope>NUCLEOTIDE SEQUENCE [LARGE SCALE GENOMIC DNA]</scope>
    <source>
        <strain evidence="3 4">CBS 83496</strain>
    </source>
</reference>
<keyword evidence="4" id="KW-1185">Reference proteome</keyword>
<name>A0A0D2CJH4_9EURO</name>
<gene>
    <name evidence="3" type="ORF">PV07_11897</name>
</gene>
<dbReference type="HOGENOM" id="CLU_823873_0_0_1"/>
<dbReference type="EMBL" id="KN847046">
    <property type="protein sequence ID" value="KIW23719.1"/>
    <property type="molecule type" value="Genomic_DNA"/>
</dbReference>
<evidence type="ECO:0000256" key="2">
    <source>
        <dbReference type="SAM" id="SignalP"/>
    </source>
</evidence>
<evidence type="ECO:0000313" key="4">
    <source>
        <dbReference type="Proteomes" id="UP000054466"/>
    </source>
</evidence>
<feature type="region of interest" description="Disordered" evidence="1">
    <location>
        <begin position="227"/>
        <end position="277"/>
    </location>
</feature>
<proteinExistence type="predicted"/>
<protein>
    <submittedName>
        <fullName evidence="3">Uncharacterized protein</fullName>
    </submittedName>
</protein>
<dbReference type="Proteomes" id="UP000054466">
    <property type="component" value="Unassembled WGS sequence"/>
</dbReference>
<organism evidence="3 4">
    <name type="scientific">Cladophialophora immunda</name>
    <dbReference type="NCBI Taxonomy" id="569365"/>
    <lineage>
        <taxon>Eukaryota</taxon>
        <taxon>Fungi</taxon>
        <taxon>Dikarya</taxon>
        <taxon>Ascomycota</taxon>
        <taxon>Pezizomycotina</taxon>
        <taxon>Eurotiomycetes</taxon>
        <taxon>Chaetothyriomycetidae</taxon>
        <taxon>Chaetothyriales</taxon>
        <taxon>Herpotrichiellaceae</taxon>
        <taxon>Cladophialophora</taxon>
    </lineage>
</organism>
<dbReference type="OrthoDB" id="4161477at2759"/>
<dbReference type="AlphaFoldDB" id="A0A0D2CJH4"/>
<dbReference type="RefSeq" id="XP_016243935.1">
    <property type="nucleotide sequence ID" value="XM_016399373.1"/>
</dbReference>
<sequence length="359" mass="37228">MRIPGSVTVLATALALSLLPLQAAGQTCAANCTVTVGNGFVLHWAPQDFTTTIVAATVVQIVNTDLHVTRLSTVYNELPAGYTVPTNTNAQGTQTVPVAYVRTGKTLTTDVAFPTPFQYFPDRYTWNGTLPTTDANSNSICSTDASAIEFVDFWSQQTTFTTPTNTYGPDPGGLLFTTWWGEYVGMANTYKKIFTTDAALQSCSPYYPPAPAVPEFTARFITDTSVSYEGGSSSGGGQQTAPSSNSATRTSGPSEASSEATSGGSNSAAGEGTASSSAMGTITKVVTSTSLNTVVTNGPSGVETLVNTVDIISAVVSTPSSASTTTEAPANTPTNAGPTTHPVFWTLGATLMAFFILTM</sequence>
<dbReference type="VEuPathDB" id="FungiDB:PV07_11897"/>
<evidence type="ECO:0000313" key="3">
    <source>
        <dbReference type="EMBL" id="KIW23719.1"/>
    </source>
</evidence>
<feature type="signal peptide" evidence="2">
    <location>
        <begin position="1"/>
        <end position="25"/>
    </location>
</feature>
<feature type="chain" id="PRO_5002239866" evidence="2">
    <location>
        <begin position="26"/>
        <end position="359"/>
    </location>
</feature>
<dbReference type="GeneID" id="27351091"/>
<feature type="compositionally biased region" description="Low complexity" evidence="1">
    <location>
        <begin position="250"/>
        <end position="277"/>
    </location>
</feature>
<accession>A0A0D2CJH4</accession>
<evidence type="ECO:0000256" key="1">
    <source>
        <dbReference type="SAM" id="MobiDB-lite"/>
    </source>
</evidence>